<evidence type="ECO:0000256" key="1">
    <source>
        <dbReference type="ARBA" id="ARBA00022737"/>
    </source>
</evidence>
<dbReference type="Gene3D" id="2.120.10.30">
    <property type="entry name" value="TolB, C-terminal domain"/>
    <property type="match status" value="2"/>
</dbReference>
<dbReference type="HOGENOM" id="CLU_007742_1_0_1"/>
<dbReference type="SUPFAM" id="SSF101898">
    <property type="entry name" value="NHL repeat"/>
    <property type="match status" value="2"/>
</dbReference>
<dbReference type="InterPro" id="IPR001258">
    <property type="entry name" value="NHL_repeat"/>
</dbReference>
<accession>K1QQ64</accession>
<reference evidence="2" key="1">
    <citation type="journal article" date="2012" name="Nature">
        <title>The oyster genome reveals stress adaptation and complexity of shell formation.</title>
        <authorList>
            <person name="Zhang G."/>
            <person name="Fang X."/>
            <person name="Guo X."/>
            <person name="Li L."/>
            <person name="Luo R."/>
            <person name="Xu F."/>
            <person name="Yang P."/>
            <person name="Zhang L."/>
            <person name="Wang X."/>
            <person name="Qi H."/>
            <person name="Xiong Z."/>
            <person name="Que H."/>
            <person name="Xie Y."/>
            <person name="Holland P.W."/>
            <person name="Paps J."/>
            <person name="Zhu Y."/>
            <person name="Wu F."/>
            <person name="Chen Y."/>
            <person name="Wang J."/>
            <person name="Peng C."/>
            <person name="Meng J."/>
            <person name="Yang L."/>
            <person name="Liu J."/>
            <person name="Wen B."/>
            <person name="Zhang N."/>
            <person name="Huang Z."/>
            <person name="Zhu Q."/>
            <person name="Feng Y."/>
            <person name="Mount A."/>
            <person name="Hedgecock D."/>
            <person name="Xu Z."/>
            <person name="Liu Y."/>
            <person name="Domazet-Loso T."/>
            <person name="Du Y."/>
            <person name="Sun X."/>
            <person name="Zhang S."/>
            <person name="Liu B."/>
            <person name="Cheng P."/>
            <person name="Jiang X."/>
            <person name="Li J."/>
            <person name="Fan D."/>
            <person name="Wang W."/>
            <person name="Fu W."/>
            <person name="Wang T."/>
            <person name="Wang B."/>
            <person name="Zhang J."/>
            <person name="Peng Z."/>
            <person name="Li Y."/>
            <person name="Li N."/>
            <person name="Wang J."/>
            <person name="Chen M."/>
            <person name="He Y."/>
            <person name="Tan F."/>
            <person name="Song X."/>
            <person name="Zheng Q."/>
            <person name="Huang R."/>
            <person name="Yang H."/>
            <person name="Du X."/>
            <person name="Chen L."/>
            <person name="Yang M."/>
            <person name="Gaffney P.M."/>
            <person name="Wang S."/>
            <person name="Luo L."/>
            <person name="She Z."/>
            <person name="Ming Y."/>
            <person name="Huang W."/>
            <person name="Zhang S."/>
            <person name="Huang B."/>
            <person name="Zhang Y."/>
            <person name="Qu T."/>
            <person name="Ni P."/>
            <person name="Miao G."/>
            <person name="Wang J."/>
            <person name="Wang Q."/>
            <person name="Steinberg C.E."/>
            <person name="Wang H."/>
            <person name="Li N."/>
            <person name="Qian L."/>
            <person name="Zhang G."/>
            <person name="Li Y."/>
            <person name="Yang H."/>
            <person name="Liu X."/>
            <person name="Wang J."/>
            <person name="Yin Y."/>
            <person name="Wang J."/>
        </authorList>
    </citation>
    <scope>NUCLEOTIDE SEQUENCE [LARGE SCALE GENOMIC DNA]</scope>
    <source>
        <strain evidence="2">05x7-T-G4-1.051#20</strain>
    </source>
</reference>
<dbReference type="PANTHER" id="PTHR24104">
    <property type="entry name" value="E3 UBIQUITIN-PROTEIN LIGASE NHLRC1-RELATED"/>
    <property type="match status" value="1"/>
</dbReference>
<evidence type="ECO:0000313" key="2">
    <source>
        <dbReference type="EMBL" id="EKC23586.1"/>
    </source>
</evidence>
<dbReference type="InterPro" id="IPR011042">
    <property type="entry name" value="6-blade_b-propeller_TolB-like"/>
</dbReference>
<dbReference type="AlphaFoldDB" id="K1QQ64"/>
<protein>
    <submittedName>
        <fullName evidence="2">Tripartite motif-containing protein 2</fullName>
    </submittedName>
</protein>
<dbReference type="GO" id="GO:0043161">
    <property type="term" value="P:proteasome-mediated ubiquitin-dependent protein catabolic process"/>
    <property type="evidence" value="ECO:0007669"/>
    <property type="project" value="TreeGrafter"/>
</dbReference>
<dbReference type="PANTHER" id="PTHR24104:SF25">
    <property type="entry name" value="PROTEIN LIN-41"/>
    <property type="match status" value="1"/>
</dbReference>
<keyword evidence="1" id="KW-0677">Repeat</keyword>
<name>K1QQ64_MAGGI</name>
<dbReference type="PROSITE" id="PS51125">
    <property type="entry name" value="NHL"/>
    <property type="match status" value="2"/>
</dbReference>
<organism evidence="2">
    <name type="scientific">Magallana gigas</name>
    <name type="common">Pacific oyster</name>
    <name type="synonym">Crassostrea gigas</name>
    <dbReference type="NCBI Taxonomy" id="29159"/>
    <lineage>
        <taxon>Eukaryota</taxon>
        <taxon>Metazoa</taxon>
        <taxon>Spiralia</taxon>
        <taxon>Lophotrochozoa</taxon>
        <taxon>Mollusca</taxon>
        <taxon>Bivalvia</taxon>
        <taxon>Autobranchia</taxon>
        <taxon>Pteriomorphia</taxon>
        <taxon>Ostreida</taxon>
        <taxon>Ostreoidea</taxon>
        <taxon>Ostreidae</taxon>
        <taxon>Magallana</taxon>
    </lineage>
</organism>
<proteinExistence type="predicted"/>
<gene>
    <name evidence="2" type="ORF">CGI_10011933</name>
</gene>
<dbReference type="GO" id="GO:0000209">
    <property type="term" value="P:protein polyubiquitination"/>
    <property type="evidence" value="ECO:0007669"/>
    <property type="project" value="TreeGrafter"/>
</dbReference>
<dbReference type="GO" id="GO:0008270">
    <property type="term" value="F:zinc ion binding"/>
    <property type="evidence" value="ECO:0007669"/>
    <property type="project" value="UniProtKB-KW"/>
</dbReference>
<sequence length="703" mass="78977">MASDIPVQKDDLSKNSLEVSTAINKHGEDLHREVNVVVNKLKDDLDEMDSKYLAVLEKHEDEIMHTISDITLGIADLKKLLICHDLNLVSAYKSRNAEFRRLPPKLTVTLPSFAPQKIKTIPGMYNKVIRLSGWKPLGVCTTSAGDLLVTMVGDNEKQQTKVVRYSNFREKQCIQFNDDGQNLYSSGESTKYISENRNLDICVSDYGAHAVVVVNQAGKLRFTYTGPPSTVKESFYPQGIATDSQSRILTADHDNNRIHILDQDGQFLRYIEICNLQRPYGLCVDTKDKLFVAEFKTAIDKTGKDLYSEIDVIIEKLKSNLNEIDSRNLAVLATYEQEITHNISEITESIADLKELLKSNDINIVSSYKSRNALFRKLPPKPSVTLPGFTPCKINKEHISQQFGSLSELFNRTEENDYTIDVPGAEYSPQGRIFLDVPQIITEINTGYKNIFSVACLSDEDLWICGNGNVLKLYNLQRGLVRSYQTKSGLLIDGNAITSNGDPVFIDYCGKTVNLVKNSQRHTIIKQKGWIPLSVCSTSSDNLLVVLASDDIKQETKVVRYSDSTEKQSIQYNDKGKPLYSSGGCPKCINENRNLDICVSDWIAPAVVVVNQAGKLRFTYNGPPFPTMESFDPQGITTDSQSRILIADCKNHYIHILDQDGQFLQFIDNFDLLRPFGLCVDTNDNLFVGESCTGKLKKIQYYL</sequence>
<dbReference type="GO" id="GO:0061630">
    <property type="term" value="F:ubiquitin protein ligase activity"/>
    <property type="evidence" value="ECO:0007669"/>
    <property type="project" value="TreeGrafter"/>
</dbReference>
<dbReference type="EMBL" id="JH817413">
    <property type="protein sequence ID" value="EKC23586.1"/>
    <property type="molecule type" value="Genomic_DNA"/>
</dbReference>
<dbReference type="InterPro" id="IPR050952">
    <property type="entry name" value="TRIM-NHL_E3_ligases"/>
</dbReference>
<dbReference type="InParanoid" id="K1QQ64"/>